<dbReference type="RefSeq" id="XP_020046987.1">
    <property type="nucleotide sequence ID" value="XM_020190574.1"/>
</dbReference>
<dbReference type="AlphaFoldDB" id="A0A1D2VGK2"/>
<reference evidence="2" key="1">
    <citation type="submission" date="2016-05" db="EMBL/GenBank/DDBJ databases">
        <title>Comparative genomics of biotechnologically important yeasts.</title>
        <authorList>
            <consortium name="DOE Joint Genome Institute"/>
            <person name="Riley R."/>
            <person name="Haridas S."/>
            <person name="Wolfe K.H."/>
            <person name="Lopes M.R."/>
            <person name="Hittinger C.T."/>
            <person name="Goker M."/>
            <person name="Salamov A."/>
            <person name="Wisecaver J."/>
            <person name="Long T.M."/>
            <person name="Aerts A.L."/>
            <person name="Barry K."/>
            <person name="Choi C."/>
            <person name="Clum A."/>
            <person name="Coughlan A.Y."/>
            <person name="Deshpande S."/>
            <person name="Douglass A.P."/>
            <person name="Hanson S.J."/>
            <person name="Klenk H.-P."/>
            <person name="Labutti K."/>
            <person name="Lapidus A."/>
            <person name="Lindquist E."/>
            <person name="Lipzen A."/>
            <person name="Meier-Kolthoff J.P."/>
            <person name="Ohm R.A."/>
            <person name="Otillar R.P."/>
            <person name="Pangilinan J."/>
            <person name="Peng Y."/>
            <person name="Rokas A."/>
            <person name="Rosa C.A."/>
            <person name="Scheuner C."/>
            <person name="Sibirny A.A."/>
            <person name="Slot J.C."/>
            <person name="Stielow J.B."/>
            <person name="Sun H."/>
            <person name="Kurtzman C.P."/>
            <person name="Blackwell M."/>
            <person name="Grigoriev I.V."/>
            <person name="Jeffries T.W."/>
        </authorList>
    </citation>
    <scope>NUCLEOTIDE SEQUENCE [LARGE SCALE GENOMIC DNA]</scope>
    <source>
        <strain evidence="2">DSM 1968</strain>
    </source>
</reference>
<dbReference type="STRING" id="1344418.A0A1D2VGK2"/>
<accession>A0A1D2VGK2</accession>
<evidence type="ECO:0000313" key="2">
    <source>
        <dbReference type="Proteomes" id="UP000095038"/>
    </source>
</evidence>
<name>A0A1D2VGK2_9ASCO</name>
<dbReference type="InParanoid" id="A0A1D2VGK2"/>
<keyword evidence="2" id="KW-1185">Reference proteome</keyword>
<gene>
    <name evidence="1" type="ORF">ASCRUDRAFT_35105</name>
</gene>
<dbReference type="FunCoup" id="A0A1D2VGK2">
    <property type="interactions" value="30"/>
</dbReference>
<evidence type="ECO:0000313" key="1">
    <source>
        <dbReference type="EMBL" id="ODV60680.1"/>
    </source>
</evidence>
<dbReference type="EMBL" id="KV454481">
    <property type="protein sequence ID" value="ODV60680.1"/>
    <property type="molecule type" value="Genomic_DNA"/>
</dbReference>
<feature type="non-terminal residue" evidence="1">
    <location>
        <position position="1"/>
    </location>
</feature>
<sequence length="213" mass="24640">NDRRIVIVKEIPRKTGLITLLSYICGGPLERIVKNMYPINSVELHYMYSKDAESFMKYSQTGLFVVSGRHLKTEWASRDDHNLEDHNYSYHATIPSPLLEQLKFGARRCLILKKEVNHGGSSTSTRHYPSPRSHFSELDIKEIKEDFGRFGSMVEVVPIISKKLGLSINYFDVRSAILAKEAFDNKNSSFRRKYYDWNVWFGKDPTDKSCIPL</sequence>
<dbReference type="GeneID" id="30964210"/>
<evidence type="ECO:0008006" key="3">
    <source>
        <dbReference type="Google" id="ProtNLM"/>
    </source>
</evidence>
<dbReference type="Proteomes" id="UP000095038">
    <property type="component" value="Unassembled WGS sequence"/>
</dbReference>
<proteinExistence type="predicted"/>
<dbReference type="OrthoDB" id="4073963at2759"/>
<organism evidence="1 2">
    <name type="scientific">Ascoidea rubescens DSM 1968</name>
    <dbReference type="NCBI Taxonomy" id="1344418"/>
    <lineage>
        <taxon>Eukaryota</taxon>
        <taxon>Fungi</taxon>
        <taxon>Dikarya</taxon>
        <taxon>Ascomycota</taxon>
        <taxon>Saccharomycotina</taxon>
        <taxon>Saccharomycetes</taxon>
        <taxon>Ascoideaceae</taxon>
        <taxon>Ascoidea</taxon>
    </lineage>
</organism>
<protein>
    <recommendedName>
        <fullName evidence="3">RRM domain-containing protein</fullName>
    </recommendedName>
</protein>